<dbReference type="GeneID" id="83003212"/>
<proteinExistence type="predicted"/>
<evidence type="ECO:0000313" key="2">
    <source>
        <dbReference type="Proteomes" id="UP000284841"/>
    </source>
</evidence>
<dbReference type="STRING" id="1776384.GCA_900086585_00813"/>
<protein>
    <submittedName>
        <fullName evidence="1">Uncharacterized protein</fullName>
    </submittedName>
</protein>
<evidence type="ECO:0000313" key="1">
    <source>
        <dbReference type="EMBL" id="RHJ87341.1"/>
    </source>
</evidence>
<sequence length="292" mass="33070">MRRKLFITGIIAAVLAVFLWLPLSNYPISLAVMKVYSGIHKSNSVMEQKGISLEIPGGGITQEKDWYPFVMTFNDSAGFRQFIREKAGKLNLGKKDSLELTILYNFPAFDYSKGCSLLYNPQSPYYNSFYGAYLVSGRTAEGLPYGFTADGSLDLESASQVPQFDFQRLVLADLGIRASQQVFDWKIESVSQNVDYVGSSGWTRLDASLRVNGVIHRAEGFRRSYLQYGRCAYDPKDYGLEDFAPVHMKGRLYAKYFSEWDTSIFFYIMTGDEQVLERCDAEILSKSILVTE</sequence>
<dbReference type="RefSeq" id="WP_067534256.1">
    <property type="nucleotide sequence ID" value="NZ_AP025567.1"/>
</dbReference>
<dbReference type="Proteomes" id="UP000284841">
    <property type="component" value="Unassembled WGS sequence"/>
</dbReference>
<keyword evidence="2" id="KW-1185">Reference proteome</keyword>
<name>A0A415E152_9FIRM</name>
<organism evidence="1 2">
    <name type="scientific">Emergencia timonensis</name>
    <dbReference type="NCBI Taxonomy" id="1776384"/>
    <lineage>
        <taxon>Bacteria</taxon>
        <taxon>Bacillati</taxon>
        <taxon>Bacillota</taxon>
        <taxon>Clostridia</taxon>
        <taxon>Peptostreptococcales</taxon>
        <taxon>Anaerovoracaceae</taxon>
        <taxon>Emergencia</taxon>
    </lineage>
</organism>
<dbReference type="AlphaFoldDB" id="A0A415E152"/>
<accession>A0A415E152</accession>
<dbReference type="EMBL" id="QRMS01000003">
    <property type="protein sequence ID" value="RHJ87341.1"/>
    <property type="molecule type" value="Genomic_DNA"/>
</dbReference>
<gene>
    <name evidence="1" type="ORF">DW099_11620</name>
</gene>
<dbReference type="OrthoDB" id="5380039at2"/>
<comment type="caution">
    <text evidence="1">The sequence shown here is derived from an EMBL/GenBank/DDBJ whole genome shotgun (WGS) entry which is preliminary data.</text>
</comment>
<reference evidence="1 2" key="1">
    <citation type="submission" date="2018-08" db="EMBL/GenBank/DDBJ databases">
        <title>A genome reference for cultivated species of the human gut microbiota.</title>
        <authorList>
            <person name="Zou Y."/>
            <person name="Xue W."/>
            <person name="Luo G."/>
        </authorList>
    </citation>
    <scope>NUCLEOTIDE SEQUENCE [LARGE SCALE GENOMIC DNA]</scope>
    <source>
        <strain evidence="1 2">AM07-24</strain>
    </source>
</reference>